<evidence type="ECO:0000256" key="2">
    <source>
        <dbReference type="ARBA" id="ARBA00022490"/>
    </source>
</evidence>
<evidence type="ECO:0000256" key="7">
    <source>
        <dbReference type="ARBA" id="ARBA00023175"/>
    </source>
</evidence>
<proteinExistence type="predicted"/>
<reference evidence="10 11" key="1">
    <citation type="submission" date="2021-04" db="EMBL/GenBank/DDBJ databases">
        <authorList>
            <person name="Bliznina A."/>
        </authorList>
    </citation>
    <scope>NUCLEOTIDE SEQUENCE [LARGE SCALE GENOMIC DNA]</scope>
</reference>
<keyword evidence="6 9" id="KW-0175">Coiled coil</keyword>
<evidence type="ECO:0000256" key="1">
    <source>
        <dbReference type="ARBA" id="ARBA00004245"/>
    </source>
</evidence>
<evidence type="ECO:0000313" key="10">
    <source>
        <dbReference type="EMBL" id="CAG5099752.1"/>
    </source>
</evidence>
<gene>
    <name evidence="10" type="ORF">OKIOD_LOCUS8226</name>
</gene>
<sequence>MFVKDLRERVRKAQGESTDSDLVEGSTAQKHRIGFLETNLNKLTTVHKQLVSDNADLRCELPKLEKRLRATADRVRSLESAMREAREGALKDRRKYQGEVEKIKETVRARNIARRAHQANIARPESGQCVSACGDKCLAVDCYVSGNGLAMCKHIIESGTNPPKTFTDKECDLEGYELRNGVCSPTCPLECDGSAFCKFDFLGRPVCTCKEGYKMNGGNCELFCGLNCAENEKCGYDWMGKETCRPVLPATTEITTTTEKKCQPGYKLADSGECELFCGLSCADDEKCAYDWMGKETCRPVLPATAKTPTTAEKKCPARYRLAESGECELFCGLICADDEKCAYDWMGKEICKKVEAKPTSYVPRCDLDCGGALGRCVFDMFGKPTCKCSEGAEYQKDIQTCIIPAPCSKECEENEECQFDLVGQQQCVCKGRLLKSYFFSLTKNMGNFHSRISLATK</sequence>
<keyword evidence="4" id="KW-0547">Nucleotide-binding</keyword>
<evidence type="ECO:0000256" key="3">
    <source>
        <dbReference type="ARBA" id="ARBA00022701"/>
    </source>
</evidence>
<evidence type="ECO:0000256" key="9">
    <source>
        <dbReference type="SAM" id="Coils"/>
    </source>
</evidence>
<comment type="subcellular location">
    <subcellularLocation>
        <location evidence="1">Cytoplasm</location>
        <location evidence="1">Cytoskeleton</location>
    </subcellularLocation>
</comment>
<evidence type="ECO:0000256" key="5">
    <source>
        <dbReference type="ARBA" id="ARBA00022840"/>
    </source>
</evidence>
<keyword evidence="3" id="KW-0493">Microtubule</keyword>
<keyword evidence="8" id="KW-0206">Cytoskeleton</keyword>
<keyword evidence="7" id="KW-0505">Motor protein</keyword>
<dbReference type="CDD" id="cd23649">
    <property type="entry name" value="Khc_CBD_cc"/>
    <property type="match status" value="1"/>
</dbReference>
<name>A0ABN7SHC9_OIKDI</name>
<keyword evidence="5" id="KW-0067">ATP-binding</keyword>
<evidence type="ECO:0000256" key="4">
    <source>
        <dbReference type="ARBA" id="ARBA00022741"/>
    </source>
</evidence>
<evidence type="ECO:0000256" key="8">
    <source>
        <dbReference type="ARBA" id="ARBA00023212"/>
    </source>
</evidence>
<dbReference type="EMBL" id="OU015569">
    <property type="protein sequence ID" value="CAG5099752.1"/>
    <property type="molecule type" value="Genomic_DNA"/>
</dbReference>
<keyword evidence="2" id="KW-0963">Cytoplasm</keyword>
<dbReference type="InterPro" id="IPR059182">
    <property type="entry name" value="Khc_C"/>
</dbReference>
<feature type="coiled-coil region" evidence="9">
    <location>
        <begin position="47"/>
        <end position="81"/>
    </location>
</feature>
<dbReference type="Proteomes" id="UP001158576">
    <property type="component" value="Chromosome XSR"/>
</dbReference>
<accession>A0ABN7SHC9</accession>
<evidence type="ECO:0000256" key="6">
    <source>
        <dbReference type="ARBA" id="ARBA00023054"/>
    </source>
</evidence>
<organism evidence="10 11">
    <name type="scientific">Oikopleura dioica</name>
    <name type="common">Tunicate</name>
    <dbReference type="NCBI Taxonomy" id="34765"/>
    <lineage>
        <taxon>Eukaryota</taxon>
        <taxon>Metazoa</taxon>
        <taxon>Chordata</taxon>
        <taxon>Tunicata</taxon>
        <taxon>Appendicularia</taxon>
        <taxon>Copelata</taxon>
        <taxon>Oikopleuridae</taxon>
        <taxon>Oikopleura</taxon>
    </lineage>
</organism>
<keyword evidence="11" id="KW-1185">Reference proteome</keyword>
<protein>
    <submittedName>
        <fullName evidence="10">Oidioi.mRNA.OKI2018_I69.XSR.g16668.t1.cds</fullName>
    </submittedName>
</protein>
<evidence type="ECO:0000313" key="11">
    <source>
        <dbReference type="Proteomes" id="UP001158576"/>
    </source>
</evidence>